<dbReference type="EMBL" id="BK015625">
    <property type="protein sequence ID" value="DAE16464.1"/>
    <property type="molecule type" value="Genomic_DNA"/>
</dbReference>
<name>A0A8S5QBL6_9CAUD</name>
<evidence type="ECO:0000313" key="1">
    <source>
        <dbReference type="EMBL" id="DAE16464.1"/>
    </source>
</evidence>
<organism evidence="1">
    <name type="scientific">Siphoviridae sp. ctyNQ5</name>
    <dbReference type="NCBI Taxonomy" id="2825745"/>
    <lineage>
        <taxon>Viruses</taxon>
        <taxon>Duplodnaviria</taxon>
        <taxon>Heunggongvirae</taxon>
        <taxon>Uroviricota</taxon>
        <taxon>Caudoviricetes</taxon>
    </lineage>
</organism>
<reference evidence="1" key="1">
    <citation type="journal article" date="2021" name="Proc. Natl. Acad. Sci. U.S.A.">
        <title>A Catalog of Tens of Thousands of Viruses from Human Metagenomes Reveals Hidden Associations with Chronic Diseases.</title>
        <authorList>
            <person name="Tisza M.J."/>
            <person name="Buck C.B."/>
        </authorList>
    </citation>
    <scope>NUCLEOTIDE SEQUENCE</scope>
    <source>
        <strain evidence="1">CtyNQ5</strain>
    </source>
</reference>
<accession>A0A8S5QBL6</accession>
<protein>
    <submittedName>
        <fullName evidence="1">Uncharacterized protein</fullName>
    </submittedName>
</protein>
<proteinExistence type="predicted"/>
<sequence>MTLERYVPINRRDFFAYKRKTIAEWYNQMRLFGLWEDE</sequence>